<dbReference type="Proteomes" id="UP000037035">
    <property type="component" value="Unassembled WGS sequence"/>
</dbReference>
<dbReference type="EMBL" id="LAVV01007638">
    <property type="protein sequence ID" value="KNZ55280.1"/>
    <property type="molecule type" value="Genomic_DNA"/>
</dbReference>
<evidence type="ECO:0000313" key="2">
    <source>
        <dbReference type="Proteomes" id="UP000037035"/>
    </source>
</evidence>
<proteinExistence type="predicted"/>
<accession>A0A0L6V558</accession>
<gene>
    <name evidence="1" type="ORF">VP01_2722g7</name>
</gene>
<name>A0A0L6V558_9BASI</name>
<reference evidence="1 2" key="1">
    <citation type="submission" date="2015-08" db="EMBL/GenBank/DDBJ databases">
        <title>Next Generation Sequencing and Analysis of the Genome of Puccinia sorghi L Schw, the Causal Agent of Maize Common Rust.</title>
        <authorList>
            <person name="Rochi L."/>
            <person name="Burguener G."/>
            <person name="Darino M."/>
            <person name="Turjanski A."/>
            <person name="Kreff E."/>
            <person name="Dieguez M.J."/>
            <person name="Sacco F."/>
        </authorList>
    </citation>
    <scope>NUCLEOTIDE SEQUENCE [LARGE SCALE GENOMIC DNA]</scope>
    <source>
        <strain evidence="1 2">RO10H11247</strain>
    </source>
</reference>
<keyword evidence="2" id="KW-1185">Reference proteome</keyword>
<protein>
    <submittedName>
        <fullName evidence="1">Uncharacterized protein</fullName>
    </submittedName>
</protein>
<comment type="caution">
    <text evidence="1">The sequence shown here is derived from an EMBL/GenBank/DDBJ whole genome shotgun (WGS) entry which is preliminary data.</text>
</comment>
<dbReference type="AlphaFoldDB" id="A0A0L6V558"/>
<organism evidence="1 2">
    <name type="scientific">Puccinia sorghi</name>
    <dbReference type="NCBI Taxonomy" id="27349"/>
    <lineage>
        <taxon>Eukaryota</taxon>
        <taxon>Fungi</taxon>
        <taxon>Dikarya</taxon>
        <taxon>Basidiomycota</taxon>
        <taxon>Pucciniomycotina</taxon>
        <taxon>Pucciniomycetes</taxon>
        <taxon>Pucciniales</taxon>
        <taxon>Pucciniaceae</taxon>
        <taxon>Puccinia</taxon>
    </lineage>
</organism>
<sequence>MLRFQLKAVRREIPTMKLKICNCPSCVTKTTKLENGETISGCWVHPSTCAKHWSSYNLPLNTIKNLSSALLSTSVVSRRPETIHLTSRSTNTSKENVSLSLLLHSKRLILNQMTIFHSNHIAFHCMAELGMWCQRNCQIARDWIVFIIEIFQKVPQQPISYLSAYKNVWTITKRLRLNPELERPFAFQNVLASMSQNLPRQPALTADQKNLKLAMKIFLTPLQFFKPCLTYHTQAFESWLGWFLNCSDVEDQIVSWQRKVQSETDGNLLIFNNPKLGKVLQSRTSGSFLETNFDSHSHCMWIGSIHLPTRLLDDKPLWGFWPHMFGPT</sequence>
<evidence type="ECO:0000313" key="1">
    <source>
        <dbReference type="EMBL" id="KNZ55280.1"/>
    </source>
</evidence>
<dbReference type="OrthoDB" id="2517153at2759"/>
<dbReference type="VEuPathDB" id="FungiDB:VP01_2722g7"/>